<keyword evidence="1" id="KW-0812">Transmembrane</keyword>
<feature type="transmembrane region" description="Helical" evidence="1">
    <location>
        <begin position="108"/>
        <end position="126"/>
    </location>
</feature>
<feature type="transmembrane region" description="Helical" evidence="1">
    <location>
        <begin position="169"/>
        <end position="188"/>
    </location>
</feature>
<reference evidence="2 3" key="1">
    <citation type="submission" date="2020-07" db="EMBL/GenBank/DDBJ databases">
        <title>Genomic diversity of species in the Neisseriaceae family.</title>
        <authorList>
            <person name="Vincent A.T."/>
            <person name="Bernet E."/>
            <person name="Veyrier F.J."/>
        </authorList>
    </citation>
    <scope>NUCLEOTIDE SEQUENCE [LARGE SCALE GENOMIC DNA]</scope>
    <source>
        <strain evidence="2 3">DSM 22244</strain>
    </source>
</reference>
<gene>
    <name evidence="2" type="ORF">H3L94_06050</name>
</gene>
<dbReference type="Proteomes" id="UP000514752">
    <property type="component" value="Chromosome"/>
</dbReference>
<sequence>MNLLSYLKKYKNSSGLFLATIASSALSILLSITLARVLTVEDRGALQFILTNIIVISTISVGGVGYALGIGIKNNEYKGWAKFILGYIAITFPITFIFHLFITNISQYSNTLMFCVALYSLTLITIEKSNIDQQLTAYKFLTILQPCINLMLFGFGYLTLGTIHLKTGLTYLTLSYVILSIFSLLFLINLGKKYKAIKSKIQFSSFFKIWIKQYLFQCFGVLTINLDKYLITFFLGDYILGIYSVYLALDGLIGRLFQSAANYHYSNIWNNLDKTKTLLTTLIIICLIILISIQLFGSHAVNFLFGQKYSEINDALILLAISSMISGFSWILSQNMIVIGKQIPLIIRQFSSIIIFSISIYIFREHNLFGIAISLMIASTTRLFFSLYYLYRYPIKKLWADVD</sequence>
<feature type="transmembrane region" description="Helical" evidence="1">
    <location>
        <begin position="80"/>
        <end position="102"/>
    </location>
</feature>
<evidence type="ECO:0000313" key="3">
    <source>
        <dbReference type="Proteomes" id="UP000514752"/>
    </source>
</evidence>
<protein>
    <recommendedName>
        <fullName evidence="4">Oligosaccharide flippase family protein</fullName>
    </recommendedName>
</protein>
<feature type="transmembrane region" description="Helical" evidence="1">
    <location>
        <begin position="345"/>
        <end position="363"/>
    </location>
</feature>
<evidence type="ECO:0008006" key="4">
    <source>
        <dbReference type="Google" id="ProtNLM"/>
    </source>
</evidence>
<proteinExistence type="predicted"/>
<name>A0A7D7S639_9NEIS</name>
<dbReference type="EMBL" id="CP059567">
    <property type="protein sequence ID" value="QMT39448.1"/>
    <property type="molecule type" value="Genomic_DNA"/>
</dbReference>
<dbReference type="RefSeq" id="WP_182121282.1">
    <property type="nucleotide sequence ID" value="NZ_CP059567.1"/>
</dbReference>
<dbReference type="KEGG" id="nsg:H3L94_06050"/>
<feature type="transmembrane region" description="Helical" evidence="1">
    <location>
        <begin position="45"/>
        <end position="68"/>
    </location>
</feature>
<feature type="transmembrane region" description="Helical" evidence="1">
    <location>
        <begin position="238"/>
        <end position="257"/>
    </location>
</feature>
<feature type="transmembrane region" description="Helical" evidence="1">
    <location>
        <begin position="369"/>
        <end position="391"/>
    </location>
</feature>
<evidence type="ECO:0000256" key="1">
    <source>
        <dbReference type="SAM" id="Phobius"/>
    </source>
</evidence>
<accession>A0A7D7S639</accession>
<feature type="transmembrane region" description="Helical" evidence="1">
    <location>
        <begin position="138"/>
        <end position="157"/>
    </location>
</feature>
<keyword evidence="1" id="KW-1133">Transmembrane helix</keyword>
<feature type="transmembrane region" description="Helical" evidence="1">
    <location>
        <begin position="316"/>
        <end position="333"/>
    </location>
</feature>
<organism evidence="2 3">
    <name type="scientific">Neisseria shayeganii</name>
    <dbReference type="NCBI Taxonomy" id="607712"/>
    <lineage>
        <taxon>Bacteria</taxon>
        <taxon>Pseudomonadati</taxon>
        <taxon>Pseudomonadota</taxon>
        <taxon>Betaproteobacteria</taxon>
        <taxon>Neisseriales</taxon>
        <taxon>Neisseriaceae</taxon>
        <taxon>Neisseria</taxon>
    </lineage>
</organism>
<feature type="transmembrane region" description="Helical" evidence="1">
    <location>
        <begin position="209"/>
        <end position="226"/>
    </location>
</feature>
<evidence type="ECO:0000313" key="2">
    <source>
        <dbReference type="EMBL" id="QMT39448.1"/>
    </source>
</evidence>
<keyword evidence="1" id="KW-0472">Membrane</keyword>
<feature type="transmembrane region" description="Helical" evidence="1">
    <location>
        <begin position="278"/>
        <end position="296"/>
    </location>
</feature>
<dbReference type="AlphaFoldDB" id="A0A7D7S639"/>